<dbReference type="Gene3D" id="3.10.450.50">
    <property type="match status" value="1"/>
</dbReference>
<dbReference type="InterPro" id="IPR032710">
    <property type="entry name" value="NTF2-like_dom_sf"/>
</dbReference>
<sequence>MSNAVNIQTLEAFSQAWNDHDIEALMSFMHDDCVFETVAGDQVCGNRIEGREAVRKAFQAAWENIPDAQWRNGKHWISGDRGVSETTFTGTQKDGARIEANMVDLFTFKDGKILVKNAFRKSRPAIAAGK</sequence>
<proteinExistence type="predicted"/>
<accession>A0A356LBW6</accession>
<dbReference type="Pfam" id="PF12680">
    <property type="entry name" value="SnoaL_2"/>
    <property type="match status" value="1"/>
</dbReference>
<gene>
    <name evidence="2" type="ORF">DD666_02700</name>
</gene>
<dbReference type="InterPro" id="IPR037401">
    <property type="entry name" value="SnoaL-like"/>
</dbReference>
<dbReference type="AlphaFoldDB" id="A0A356LBW6"/>
<feature type="domain" description="SnoaL-like" evidence="1">
    <location>
        <begin position="11"/>
        <end position="113"/>
    </location>
</feature>
<name>A0A356LBW6_9BURK</name>
<evidence type="ECO:0000313" key="3">
    <source>
        <dbReference type="Proteomes" id="UP000264036"/>
    </source>
</evidence>
<reference evidence="2 3" key="1">
    <citation type="journal article" date="2018" name="Nat. Biotechnol.">
        <title>A standardized bacterial taxonomy based on genome phylogeny substantially revises the tree of life.</title>
        <authorList>
            <person name="Parks D.H."/>
            <person name="Chuvochina M."/>
            <person name="Waite D.W."/>
            <person name="Rinke C."/>
            <person name="Skarshewski A."/>
            <person name="Chaumeil P.A."/>
            <person name="Hugenholtz P."/>
        </authorList>
    </citation>
    <scope>NUCLEOTIDE SEQUENCE [LARGE SCALE GENOMIC DNA]</scope>
    <source>
        <strain evidence="2">UBA10707</strain>
    </source>
</reference>
<organism evidence="2 3">
    <name type="scientific">Advenella kashmirensis</name>
    <dbReference type="NCBI Taxonomy" id="310575"/>
    <lineage>
        <taxon>Bacteria</taxon>
        <taxon>Pseudomonadati</taxon>
        <taxon>Pseudomonadota</taxon>
        <taxon>Betaproteobacteria</taxon>
        <taxon>Burkholderiales</taxon>
        <taxon>Alcaligenaceae</taxon>
    </lineage>
</organism>
<dbReference type="SUPFAM" id="SSF54427">
    <property type="entry name" value="NTF2-like"/>
    <property type="match status" value="1"/>
</dbReference>
<dbReference type="Proteomes" id="UP000264036">
    <property type="component" value="Unassembled WGS sequence"/>
</dbReference>
<dbReference type="EMBL" id="DOEK01000004">
    <property type="protein sequence ID" value="HBP28309.1"/>
    <property type="molecule type" value="Genomic_DNA"/>
</dbReference>
<evidence type="ECO:0000259" key="1">
    <source>
        <dbReference type="Pfam" id="PF12680"/>
    </source>
</evidence>
<comment type="caution">
    <text evidence="2">The sequence shown here is derived from an EMBL/GenBank/DDBJ whole genome shotgun (WGS) entry which is preliminary data.</text>
</comment>
<protein>
    <submittedName>
        <fullName evidence="2">DUF4440 domain-containing protein</fullName>
    </submittedName>
</protein>
<evidence type="ECO:0000313" key="2">
    <source>
        <dbReference type="EMBL" id="HBP28309.1"/>
    </source>
</evidence>